<accession>A0AAD9WG65</accession>
<feature type="compositionally biased region" description="Polar residues" evidence="1">
    <location>
        <begin position="334"/>
        <end position="353"/>
    </location>
</feature>
<evidence type="ECO:0000313" key="3">
    <source>
        <dbReference type="Proteomes" id="UP001285354"/>
    </source>
</evidence>
<dbReference type="Proteomes" id="UP001285354">
    <property type="component" value="Unassembled WGS sequence"/>
</dbReference>
<proteinExistence type="predicted"/>
<comment type="caution">
    <text evidence="2">The sequence shown here is derived from an EMBL/GenBank/DDBJ whole genome shotgun (WGS) entry which is preliminary data.</text>
</comment>
<sequence length="427" mass="46849">MHESMMAQNGMDHDHHQQVHESEEFGNDGGWCDIHHNYSSSPQHQSPLYEQSGFTFTQPFQQNTLPTEQAFSHRMPIPHHSQTHTTHQPLLPLIMPSHQTWPSMLTNPATYSTPPVAISSTVAPLVKGNSKKQQAHHPISSPRKTLTDSDRRRMCQYHEENPSVKQTEIGGTSPTSPKGTSSSSPVSTTRSEEDLNSKRRDGVRYLSQEKGGYRHSNSQSTTSLSSAFDTGPTSPTTPFTFSPDPGNSWLSLQPSQSHPPGTSFQRPRSQTFPMLGIDPSLISSSFNEPLTPKYSLPGTAPSSSLDSPSHEMPSSFVLDSALDESNESAMGPQPHTTTSGLQSPPVSVGLSSPTQDDARRALETFLSFVTQSPNRLVDENEYMTVVKLTERLRLQPNGDLPGGLHRIAEQDCEPTAPKMEQSMSVGC</sequence>
<keyword evidence="3" id="KW-1185">Reference proteome</keyword>
<evidence type="ECO:0000313" key="2">
    <source>
        <dbReference type="EMBL" id="KAK2630225.1"/>
    </source>
</evidence>
<dbReference type="EMBL" id="JAUBYV010000001">
    <property type="protein sequence ID" value="KAK2630225.1"/>
    <property type="molecule type" value="Genomic_DNA"/>
</dbReference>
<protein>
    <submittedName>
        <fullName evidence="2">Uncharacterized protein</fullName>
    </submittedName>
</protein>
<evidence type="ECO:0000256" key="1">
    <source>
        <dbReference type="SAM" id="MobiDB-lite"/>
    </source>
</evidence>
<feature type="compositionally biased region" description="Low complexity" evidence="1">
    <location>
        <begin position="170"/>
        <end position="189"/>
    </location>
</feature>
<reference evidence="2" key="1">
    <citation type="submission" date="2023-06" db="EMBL/GenBank/DDBJ databases">
        <title>Draft genome of Marssonina rosae.</title>
        <authorList>
            <person name="Cheng Q."/>
        </authorList>
    </citation>
    <scope>NUCLEOTIDE SEQUENCE</scope>
    <source>
        <strain evidence="2">R4</strain>
    </source>
</reference>
<feature type="compositionally biased region" description="Low complexity" evidence="1">
    <location>
        <begin position="216"/>
        <end position="246"/>
    </location>
</feature>
<dbReference type="Gene3D" id="1.10.10.60">
    <property type="entry name" value="Homeodomain-like"/>
    <property type="match status" value="1"/>
</dbReference>
<gene>
    <name evidence="2" type="ORF">QTJ16_001045</name>
</gene>
<feature type="region of interest" description="Disordered" evidence="1">
    <location>
        <begin position="126"/>
        <end position="276"/>
    </location>
</feature>
<feature type="compositionally biased region" description="Basic and acidic residues" evidence="1">
    <location>
        <begin position="145"/>
        <end position="162"/>
    </location>
</feature>
<feature type="region of interest" description="Disordered" evidence="1">
    <location>
        <begin position="293"/>
        <end position="353"/>
    </location>
</feature>
<organism evidence="2 3">
    <name type="scientific">Diplocarpon rosae</name>
    <dbReference type="NCBI Taxonomy" id="946125"/>
    <lineage>
        <taxon>Eukaryota</taxon>
        <taxon>Fungi</taxon>
        <taxon>Dikarya</taxon>
        <taxon>Ascomycota</taxon>
        <taxon>Pezizomycotina</taxon>
        <taxon>Leotiomycetes</taxon>
        <taxon>Helotiales</taxon>
        <taxon>Drepanopezizaceae</taxon>
        <taxon>Diplocarpon</taxon>
    </lineage>
</organism>
<feature type="compositionally biased region" description="Polar residues" evidence="1">
    <location>
        <begin position="248"/>
        <end position="272"/>
    </location>
</feature>
<dbReference type="AlphaFoldDB" id="A0AAD9WG65"/>
<feature type="compositionally biased region" description="Basic and acidic residues" evidence="1">
    <location>
        <begin position="190"/>
        <end position="203"/>
    </location>
</feature>
<name>A0AAD9WG65_9HELO</name>